<evidence type="ECO:0000313" key="4">
    <source>
        <dbReference type="Proteomes" id="UP001145742"/>
    </source>
</evidence>
<feature type="domain" description="NtA" evidence="2">
    <location>
        <begin position="15"/>
        <end position="143"/>
    </location>
</feature>
<reference evidence="3" key="1">
    <citation type="submission" date="2019-10" db="EMBL/GenBank/DDBJ databases">
        <authorList>
            <person name="Soares A.E.R."/>
            <person name="Aleixo A."/>
            <person name="Schneider P."/>
            <person name="Miyaki C.Y."/>
            <person name="Schneider M.P."/>
            <person name="Mello C."/>
            <person name="Vasconcelos A.T.R."/>
        </authorList>
    </citation>
    <scope>NUCLEOTIDE SEQUENCE</scope>
    <source>
        <tissue evidence="3">Muscle</tissue>
    </source>
</reference>
<name>A0ABQ9CZT3_9PASS</name>
<dbReference type="InterPro" id="IPR004850">
    <property type="entry name" value="NtA_dom"/>
</dbReference>
<dbReference type="InterPro" id="IPR008993">
    <property type="entry name" value="TIMP-like_OB-fold"/>
</dbReference>
<comment type="caution">
    <text evidence="3">The sequence shown here is derived from an EMBL/GenBank/DDBJ whole genome shotgun (WGS) entry which is preliminary data.</text>
</comment>
<keyword evidence="1" id="KW-1015">Disulfide bond</keyword>
<dbReference type="SUPFAM" id="SSF50242">
    <property type="entry name" value="TIMP-like"/>
    <property type="match status" value="1"/>
</dbReference>
<accession>A0ABQ9CZT3</accession>
<sequence>MLALGLGLRLALATCPERELERREEEANVVLTGTVEEIMNVDPVHHTYSCKVRVWRYLKGKDIVTHEILLDGGNKVVIGGFGDPLICDNQVSTGDTRIFFVNPAPQYLWPAHRNELMLNSSLMRITLRNLEEVEHCVEGMLIS</sequence>
<evidence type="ECO:0000256" key="1">
    <source>
        <dbReference type="PROSITE-ProRule" id="PRU00443"/>
    </source>
</evidence>
<dbReference type="Proteomes" id="UP001145742">
    <property type="component" value="Unassembled WGS sequence"/>
</dbReference>
<evidence type="ECO:0000259" key="2">
    <source>
        <dbReference type="PROSITE" id="PS51121"/>
    </source>
</evidence>
<dbReference type="Gene3D" id="2.40.50.120">
    <property type="match status" value="1"/>
</dbReference>
<proteinExistence type="predicted"/>
<dbReference type="Pfam" id="PF03146">
    <property type="entry name" value="NtA"/>
    <property type="match status" value="1"/>
</dbReference>
<dbReference type="PROSITE" id="PS51121">
    <property type="entry name" value="NTA"/>
    <property type="match status" value="1"/>
</dbReference>
<organism evidence="3 4">
    <name type="scientific">Willisornis vidua</name>
    <name type="common">Xingu scale-backed antbird</name>
    <dbReference type="NCBI Taxonomy" id="1566151"/>
    <lineage>
        <taxon>Eukaryota</taxon>
        <taxon>Metazoa</taxon>
        <taxon>Chordata</taxon>
        <taxon>Craniata</taxon>
        <taxon>Vertebrata</taxon>
        <taxon>Euteleostomi</taxon>
        <taxon>Archelosauria</taxon>
        <taxon>Archosauria</taxon>
        <taxon>Dinosauria</taxon>
        <taxon>Saurischia</taxon>
        <taxon>Theropoda</taxon>
        <taxon>Coelurosauria</taxon>
        <taxon>Aves</taxon>
        <taxon>Neognathae</taxon>
        <taxon>Neoaves</taxon>
        <taxon>Telluraves</taxon>
        <taxon>Australaves</taxon>
        <taxon>Passeriformes</taxon>
        <taxon>Thamnophilidae</taxon>
        <taxon>Willisornis</taxon>
    </lineage>
</organism>
<dbReference type="EMBL" id="WHWB01034248">
    <property type="protein sequence ID" value="KAJ7412360.1"/>
    <property type="molecule type" value="Genomic_DNA"/>
</dbReference>
<gene>
    <name evidence="3" type="ORF">WISP_96421</name>
</gene>
<evidence type="ECO:0000313" key="3">
    <source>
        <dbReference type="EMBL" id="KAJ7412360.1"/>
    </source>
</evidence>
<keyword evidence="4" id="KW-1185">Reference proteome</keyword>
<feature type="disulfide bond" evidence="1">
    <location>
        <begin position="15"/>
        <end position="87"/>
    </location>
</feature>
<protein>
    <submittedName>
        <fullName evidence="3">Agrin-like protein</fullName>
    </submittedName>
</protein>